<evidence type="ECO:0000313" key="2">
    <source>
        <dbReference type="Proteomes" id="UP001732700"/>
    </source>
</evidence>
<proteinExistence type="predicted"/>
<dbReference type="Proteomes" id="UP001732700">
    <property type="component" value="Chromosome 1C"/>
</dbReference>
<dbReference type="EnsemblPlants" id="AVESA.00010b.r2.1CG0081550.1">
    <property type="protein sequence ID" value="AVESA.00010b.r2.1CG0081550.1.CDS.1"/>
    <property type="gene ID" value="AVESA.00010b.r2.1CG0081550"/>
</dbReference>
<evidence type="ECO:0000313" key="1">
    <source>
        <dbReference type="EnsemblPlants" id="AVESA.00010b.r2.1CG0081550.1.CDS.1"/>
    </source>
</evidence>
<protein>
    <submittedName>
        <fullName evidence="1">Uncharacterized protein</fullName>
    </submittedName>
</protein>
<name>A0ACD5TLQ5_AVESA</name>
<sequence length="368" mass="39284">MAADAAAAAANGRLSFDVIVLGAGIMGSCAAHAAASRGASVLLLERFDLLHHLGSSHGESRTIRDAYAKSYYPPMVRLARRLWSDAQADAGYRVLTPSPQLCIGPSSNASFLAAVRNGGEEEVDIEKRWGSVFRIPDGWVTAVSELGGGVLSATKAVAMFQTLAIKKGAVVRDNTEVVGIVKKEGEDGVRVVTIKGEEFHGAKCIVTVGAWASKLVKSVAGVELPVQPVHKLTQYWKIKPGHEHELTAEAGFPTFSSYGKPFVYSTPSLEFPGLIKINDDGRSPCDPDRREWGSGDGAAAERVARWIQEFMPGHVETAGGPVFRQACMCAMTPDKDFIIDFLGGEFGEDVVLGPGSPVTGSRWGQQWG</sequence>
<reference evidence="1" key="2">
    <citation type="submission" date="2025-09" db="UniProtKB">
        <authorList>
            <consortium name="EnsemblPlants"/>
        </authorList>
    </citation>
    <scope>IDENTIFICATION</scope>
</reference>
<keyword evidence="2" id="KW-1185">Reference proteome</keyword>
<accession>A0ACD5TLQ5</accession>
<organism evidence="1 2">
    <name type="scientific">Avena sativa</name>
    <name type="common">Oat</name>
    <dbReference type="NCBI Taxonomy" id="4498"/>
    <lineage>
        <taxon>Eukaryota</taxon>
        <taxon>Viridiplantae</taxon>
        <taxon>Streptophyta</taxon>
        <taxon>Embryophyta</taxon>
        <taxon>Tracheophyta</taxon>
        <taxon>Spermatophyta</taxon>
        <taxon>Magnoliopsida</taxon>
        <taxon>Liliopsida</taxon>
        <taxon>Poales</taxon>
        <taxon>Poaceae</taxon>
        <taxon>BOP clade</taxon>
        <taxon>Pooideae</taxon>
        <taxon>Poodae</taxon>
        <taxon>Poeae</taxon>
        <taxon>Poeae Chloroplast Group 1 (Aveneae type)</taxon>
        <taxon>Aveninae</taxon>
        <taxon>Avena</taxon>
    </lineage>
</organism>
<reference evidence="1" key="1">
    <citation type="submission" date="2021-05" db="EMBL/GenBank/DDBJ databases">
        <authorList>
            <person name="Scholz U."/>
            <person name="Mascher M."/>
            <person name="Fiebig A."/>
        </authorList>
    </citation>
    <scope>NUCLEOTIDE SEQUENCE [LARGE SCALE GENOMIC DNA]</scope>
</reference>